<name>A0A2A7BCX1_9FIRM</name>
<protein>
    <submittedName>
        <fullName evidence="8">Alpha-glucosidase</fullName>
    </submittedName>
</protein>
<sequence>MIQRFSFGHPFPTQSVVLSLPAESGPIPFLTPDGSGWQLTLSEQAAVYGLGEMPRGINKRGWHYIANNTDESRHSEDKLSFYGAHNFLLVRDGSTCFGLFVDFPGKVYYDIGYSRHDLLSFHTETPDYDLYLLSGGNENAICKEFRTLIGRSYIPPRWAFGLAQSRWGYKTEEDVREVARQYKEHDLPLDMICMDIEYMQDYADFTVNKERFPDLTKLSADLKAQGIRLVPIIDAGVRVDPNDSTCTEGLEKGYFCKKADGTPFVAAVWPGKAYFADFLRPEVREWFGHKYKALTDCGIEGFWNDMNEPSLFYSPERLRAFLDDMAALREKDNIEQEEFFPRVVGGAMGLMNSPADYASFYHEADGRKVRHDQVHNLYGGSMTRAAGEAFADLRPGQRTLLYSRSSFIGSHRYGGIWLGDNNSSWAQLLANIQMMPSVQMCGFLYSGADLCGFSCDTTPDLALRWLEFGLLTPLMRNHSAVGTRMQEYYRFPEVLPAVRNMIRLRYALLPYLYSEFMKAALENTSYFRPLAFDYPDDPDAREVEDQLLLGEGLMAAPVYVQNAHGRHVYLPEPMKLLRLRAVDDYDEEILPAGHHYIRCALDEMLLFIRPGHIIPVAQPANNTAELDDASLTLWSFLPNGESAEYRMYRDDGVTTEYEKKEHWKTLQIHHS</sequence>
<dbReference type="SUPFAM" id="SSF51011">
    <property type="entry name" value="Glycosyl hydrolase domain"/>
    <property type="match status" value="1"/>
</dbReference>
<evidence type="ECO:0000259" key="5">
    <source>
        <dbReference type="Pfam" id="PF01055"/>
    </source>
</evidence>
<evidence type="ECO:0000259" key="7">
    <source>
        <dbReference type="Pfam" id="PF21365"/>
    </source>
</evidence>
<dbReference type="SUPFAM" id="SSF74650">
    <property type="entry name" value="Galactose mutarotase-like"/>
    <property type="match status" value="1"/>
</dbReference>
<dbReference type="Gene3D" id="2.60.40.4040">
    <property type="match status" value="1"/>
</dbReference>
<dbReference type="PANTHER" id="PTHR22762">
    <property type="entry name" value="ALPHA-GLUCOSIDASE"/>
    <property type="match status" value="1"/>
</dbReference>
<evidence type="ECO:0000256" key="4">
    <source>
        <dbReference type="RuleBase" id="RU361185"/>
    </source>
</evidence>
<dbReference type="RefSeq" id="WP_097771205.1">
    <property type="nucleotide sequence ID" value="NZ_NOUW01000027.1"/>
</dbReference>
<gene>
    <name evidence="8" type="ORF">CHR61_09740</name>
</gene>
<dbReference type="Gene3D" id="2.60.40.1760">
    <property type="entry name" value="glycosyl hydrolase (family 31)"/>
    <property type="match status" value="1"/>
</dbReference>
<dbReference type="Gene3D" id="3.20.20.80">
    <property type="entry name" value="Glycosidases"/>
    <property type="match status" value="1"/>
</dbReference>
<evidence type="ECO:0000256" key="3">
    <source>
        <dbReference type="ARBA" id="ARBA00023295"/>
    </source>
</evidence>
<dbReference type="EMBL" id="NOUW01000027">
    <property type="protein sequence ID" value="PDX89168.1"/>
    <property type="molecule type" value="Genomic_DNA"/>
</dbReference>
<dbReference type="Pfam" id="PF21365">
    <property type="entry name" value="Glyco_hydro_31_3rd"/>
    <property type="match status" value="1"/>
</dbReference>
<dbReference type="InterPro" id="IPR000322">
    <property type="entry name" value="Glyco_hydro_31_TIM"/>
</dbReference>
<organism evidence="8 9">
    <name type="scientific">Faecalibacterium prausnitzii</name>
    <dbReference type="NCBI Taxonomy" id="853"/>
    <lineage>
        <taxon>Bacteria</taxon>
        <taxon>Bacillati</taxon>
        <taxon>Bacillota</taxon>
        <taxon>Clostridia</taxon>
        <taxon>Eubacteriales</taxon>
        <taxon>Oscillospiraceae</taxon>
        <taxon>Faecalibacterium</taxon>
    </lineage>
</organism>
<proteinExistence type="inferred from homology"/>
<keyword evidence="3 4" id="KW-0326">Glycosidase</keyword>
<feature type="domain" description="Glycosyl hydrolase family 31 C-terminal" evidence="7">
    <location>
        <begin position="525"/>
        <end position="614"/>
    </location>
</feature>
<dbReference type="AlphaFoldDB" id="A0A2A7BCX1"/>
<dbReference type="GO" id="GO:0030246">
    <property type="term" value="F:carbohydrate binding"/>
    <property type="evidence" value="ECO:0007669"/>
    <property type="project" value="InterPro"/>
</dbReference>
<dbReference type="InterPro" id="IPR011013">
    <property type="entry name" value="Gal_mutarotase_sf_dom"/>
</dbReference>
<comment type="similarity">
    <text evidence="1 4">Belongs to the glycosyl hydrolase 31 family.</text>
</comment>
<dbReference type="Proteomes" id="UP000220438">
    <property type="component" value="Unassembled WGS sequence"/>
</dbReference>
<comment type="caution">
    <text evidence="8">The sequence shown here is derived from an EMBL/GenBank/DDBJ whole genome shotgun (WGS) entry which is preliminary data.</text>
</comment>
<accession>A0A2A7BCX1</accession>
<dbReference type="PROSITE" id="PS00129">
    <property type="entry name" value="GLYCOSYL_HYDROL_F31_1"/>
    <property type="match status" value="1"/>
</dbReference>
<evidence type="ECO:0000256" key="2">
    <source>
        <dbReference type="ARBA" id="ARBA00022801"/>
    </source>
</evidence>
<dbReference type="InterPro" id="IPR025887">
    <property type="entry name" value="Glyco_hydro_31_N_dom"/>
</dbReference>
<evidence type="ECO:0000256" key="1">
    <source>
        <dbReference type="ARBA" id="ARBA00007806"/>
    </source>
</evidence>
<dbReference type="CDD" id="cd14752">
    <property type="entry name" value="GH31_N"/>
    <property type="match status" value="1"/>
</dbReference>
<dbReference type="InterPro" id="IPR017853">
    <property type="entry name" value="GH"/>
</dbReference>
<dbReference type="InterPro" id="IPR030458">
    <property type="entry name" value="Glyco_hydro_31_AS"/>
</dbReference>
<reference evidence="8 9" key="1">
    <citation type="journal article" date="2017" name="Front. Microbiol.">
        <title>New Insights into the Diversity of the Genus Faecalibacterium.</title>
        <authorList>
            <person name="Benevides L."/>
            <person name="Burman S."/>
            <person name="Martin R."/>
            <person name="Robert V."/>
            <person name="Thomas M."/>
            <person name="Miquel S."/>
            <person name="Chain F."/>
            <person name="Sokol H."/>
            <person name="Bermudez-Humaran L.G."/>
            <person name="Morrison M."/>
            <person name="Langella P."/>
            <person name="Azevedo V.A."/>
            <person name="Chatel J.M."/>
            <person name="Soares S."/>
        </authorList>
    </citation>
    <scope>NUCLEOTIDE SEQUENCE [LARGE SCALE GENOMIC DNA]</scope>
    <source>
        <strain evidence="8 9">AHMP21</strain>
    </source>
</reference>
<evidence type="ECO:0000313" key="9">
    <source>
        <dbReference type="Proteomes" id="UP000220438"/>
    </source>
</evidence>
<dbReference type="SUPFAM" id="SSF51445">
    <property type="entry name" value="(Trans)glycosidases"/>
    <property type="match status" value="1"/>
</dbReference>
<dbReference type="Pfam" id="PF13802">
    <property type="entry name" value="Gal_mutarotas_2"/>
    <property type="match status" value="1"/>
</dbReference>
<evidence type="ECO:0000259" key="6">
    <source>
        <dbReference type="Pfam" id="PF13802"/>
    </source>
</evidence>
<keyword evidence="2 4" id="KW-0378">Hydrolase</keyword>
<dbReference type="InterPro" id="IPR048395">
    <property type="entry name" value="Glyco_hydro_31_C"/>
</dbReference>
<feature type="domain" description="Glycoside hydrolase family 31 TIM barrel" evidence="5">
    <location>
        <begin position="153"/>
        <end position="514"/>
    </location>
</feature>
<dbReference type="GO" id="GO:0004553">
    <property type="term" value="F:hydrolase activity, hydrolyzing O-glycosyl compounds"/>
    <property type="evidence" value="ECO:0007669"/>
    <property type="project" value="InterPro"/>
</dbReference>
<evidence type="ECO:0000313" key="8">
    <source>
        <dbReference type="EMBL" id="PDX89168.1"/>
    </source>
</evidence>
<dbReference type="CDD" id="cd06604">
    <property type="entry name" value="GH31_glucosidase_II_MalA"/>
    <property type="match status" value="1"/>
</dbReference>
<dbReference type="GO" id="GO:0005975">
    <property type="term" value="P:carbohydrate metabolic process"/>
    <property type="evidence" value="ECO:0007669"/>
    <property type="project" value="InterPro"/>
</dbReference>
<dbReference type="Pfam" id="PF01055">
    <property type="entry name" value="Glyco_hydro_31_2nd"/>
    <property type="match status" value="1"/>
</dbReference>
<feature type="domain" description="Glycoside hydrolase family 31 N-terminal" evidence="6">
    <location>
        <begin position="35"/>
        <end position="110"/>
    </location>
</feature>
<dbReference type="PANTHER" id="PTHR22762:SF120">
    <property type="entry name" value="HETEROGLYCAN GLUCOSIDASE 1"/>
    <property type="match status" value="1"/>
</dbReference>